<dbReference type="RefSeq" id="WP_013275630.1">
    <property type="nucleotide sequence ID" value="NC_014377.1"/>
</dbReference>
<dbReference type="AlphaFoldDB" id="D9S2F9"/>
<dbReference type="KEGG" id="toc:Toce_0823"/>
<reference evidence="1 2" key="1">
    <citation type="journal article" date="2010" name="Stand. Genomic Sci.">
        <title>Complete genome sequence of Thermosediminibacter oceani type strain (JW/IW-1228P).</title>
        <authorList>
            <person name="Pitluck S."/>
            <person name="Yasawong M."/>
            <person name="Munk C."/>
            <person name="Nolan M."/>
            <person name="Lapidus A."/>
            <person name="Lucas S."/>
            <person name="Glavina Del Rio T."/>
            <person name="Tice H."/>
            <person name="Cheng J.F."/>
            <person name="Bruce D."/>
            <person name="Detter C."/>
            <person name="Tapia R."/>
            <person name="Han C."/>
            <person name="Goodwin L."/>
            <person name="Liolios K."/>
            <person name="Ivanova N."/>
            <person name="Mavromatis K."/>
            <person name="Mikhailova N."/>
            <person name="Pati A."/>
            <person name="Chen A."/>
            <person name="Palaniappan K."/>
            <person name="Land M."/>
            <person name="Hauser L."/>
            <person name="Chang Y.J."/>
            <person name="Jeffries C.D."/>
            <person name="Rohde M."/>
            <person name="Spring S."/>
            <person name="Sikorski J."/>
            <person name="Goker M."/>
            <person name="Woyke T."/>
            <person name="Bristow J."/>
            <person name="Eisen J.A."/>
            <person name="Markowitz V."/>
            <person name="Hugenholtz P."/>
            <person name="Kyrpides N.C."/>
            <person name="Klenk H.P."/>
        </authorList>
    </citation>
    <scope>NUCLEOTIDE SEQUENCE [LARGE SCALE GENOMIC DNA]</scope>
    <source>
        <strain evidence="2">ATCC BAA-1034 / DSM 16646 / JW/IW-1228P</strain>
    </source>
</reference>
<organism evidence="1 2">
    <name type="scientific">Thermosediminibacter oceani (strain ATCC BAA-1034 / DSM 16646 / JW/IW-1228P)</name>
    <dbReference type="NCBI Taxonomy" id="555079"/>
    <lineage>
        <taxon>Bacteria</taxon>
        <taxon>Bacillati</taxon>
        <taxon>Bacillota</taxon>
        <taxon>Clostridia</taxon>
        <taxon>Thermosediminibacterales</taxon>
        <taxon>Thermosediminibacteraceae</taxon>
        <taxon>Thermosediminibacter</taxon>
    </lineage>
</organism>
<accession>D9S2F9</accession>
<proteinExistence type="predicted"/>
<dbReference type="Proteomes" id="UP000000272">
    <property type="component" value="Chromosome"/>
</dbReference>
<protein>
    <submittedName>
        <fullName evidence="1">Uncharacterized protein</fullName>
    </submittedName>
</protein>
<name>D9S2F9_THEOJ</name>
<keyword evidence="2" id="KW-1185">Reference proteome</keyword>
<evidence type="ECO:0000313" key="1">
    <source>
        <dbReference type="EMBL" id="ADL07586.1"/>
    </source>
</evidence>
<dbReference type="EMBL" id="CP002131">
    <property type="protein sequence ID" value="ADL07586.1"/>
    <property type="molecule type" value="Genomic_DNA"/>
</dbReference>
<evidence type="ECO:0000313" key="2">
    <source>
        <dbReference type="Proteomes" id="UP000000272"/>
    </source>
</evidence>
<sequence>MHYYRYDGDILDFTKGLLTERIMKMADNCFIRERKDRITLFSLKLPMVCPGTYREGGLLEFYAIINKKKIRLPATGATTDF</sequence>
<dbReference type="HOGENOM" id="CLU_2572752_0_0_9"/>
<gene>
    <name evidence="1" type="ordered locus">Toce_0823</name>
</gene>
<dbReference type="OrthoDB" id="1729734at2"/>